<organism evidence="2 3">
    <name type="scientific">Acacia crassicarpa</name>
    <name type="common">northern wattle</name>
    <dbReference type="NCBI Taxonomy" id="499986"/>
    <lineage>
        <taxon>Eukaryota</taxon>
        <taxon>Viridiplantae</taxon>
        <taxon>Streptophyta</taxon>
        <taxon>Embryophyta</taxon>
        <taxon>Tracheophyta</taxon>
        <taxon>Spermatophyta</taxon>
        <taxon>Magnoliopsida</taxon>
        <taxon>eudicotyledons</taxon>
        <taxon>Gunneridae</taxon>
        <taxon>Pentapetalae</taxon>
        <taxon>rosids</taxon>
        <taxon>fabids</taxon>
        <taxon>Fabales</taxon>
        <taxon>Fabaceae</taxon>
        <taxon>Caesalpinioideae</taxon>
        <taxon>mimosoid clade</taxon>
        <taxon>Acacieae</taxon>
        <taxon>Acacia</taxon>
    </lineage>
</organism>
<dbReference type="GO" id="GO:0005783">
    <property type="term" value="C:endoplasmic reticulum"/>
    <property type="evidence" value="ECO:0007669"/>
    <property type="project" value="TreeGrafter"/>
</dbReference>
<sequence length="371" mass="42358">MDPEHTFIRVQERLSQVLTPKVRAAMEYLSLFAAITLLCILVVMHVNYVRRGCSTEFRGIVTSDAQSIQIKITSVGLWSHSESDSTTTDAPDTTTVADKTEVSDVNGDGMAFLAAKFWLNWIGSGHWRGKSVFKFWKTDAEFLDHQAEISMSSQNPKAVVVDTVVKVDKEESRNSFSLSAKESLKAAIVHFGKKWYKGISFVWRLLKKMLGSFQKLWNIAGIHLDLDIPKRMHILHLDKLSSSAVQWLENWSKAFEPAYLYTMDPVYFWSPESAKSRHNIHTININISARHPCFGNRWQQLLINRVVGYDAILLNSLLTSSSQRYFYNYQTERTYNLSILYAQAPGPARFGGMWTYLSATSWSISRREGLH</sequence>
<dbReference type="EMBL" id="JAWXYG010000014">
    <property type="protein sequence ID" value="KAK4254416.1"/>
    <property type="molecule type" value="Genomic_DNA"/>
</dbReference>
<evidence type="ECO:0000256" key="1">
    <source>
        <dbReference type="SAM" id="Phobius"/>
    </source>
</evidence>
<accession>A0AAE1IQ04</accession>
<dbReference type="GO" id="GO:1904294">
    <property type="term" value="P:positive regulation of ERAD pathway"/>
    <property type="evidence" value="ECO:0007669"/>
    <property type="project" value="TreeGrafter"/>
</dbReference>
<dbReference type="PANTHER" id="PTHR21650:SF4">
    <property type="entry name" value="MEMBRALIN"/>
    <property type="match status" value="1"/>
</dbReference>
<evidence type="ECO:0000313" key="2">
    <source>
        <dbReference type="EMBL" id="KAK4254416.1"/>
    </source>
</evidence>
<dbReference type="InterPro" id="IPR019144">
    <property type="entry name" value="Membralin"/>
</dbReference>
<dbReference type="GO" id="GO:0034976">
    <property type="term" value="P:response to endoplasmic reticulum stress"/>
    <property type="evidence" value="ECO:0007669"/>
    <property type="project" value="TreeGrafter"/>
</dbReference>
<keyword evidence="1" id="KW-1133">Transmembrane helix</keyword>
<gene>
    <name evidence="2" type="ORF">QN277_009802</name>
</gene>
<reference evidence="2" key="1">
    <citation type="submission" date="2023-10" db="EMBL/GenBank/DDBJ databases">
        <title>Chromosome-level genome of the transformable northern wattle, Acacia crassicarpa.</title>
        <authorList>
            <person name="Massaro I."/>
            <person name="Sinha N.R."/>
            <person name="Poethig S."/>
            <person name="Leichty A.R."/>
        </authorList>
    </citation>
    <scope>NUCLEOTIDE SEQUENCE</scope>
    <source>
        <strain evidence="2">Acra3RX</strain>
        <tissue evidence="2">Leaf</tissue>
    </source>
</reference>
<evidence type="ECO:0000313" key="3">
    <source>
        <dbReference type="Proteomes" id="UP001293593"/>
    </source>
</evidence>
<proteinExistence type="predicted"/>
<protein>
    <submittedName>
        <fullName evidence="2">Uncharacterized protein</fullName>
    </submittedName>
</protein>
<dbReference type="Proteomes" id="UP001293593">
    <property type="component" value="Unassembled WGS sequence"/>
</dbReference>
<name>A0AAE1IQ04_9FABA</name>
<dbReference type="Pfam" id="PF09746">
    <property type="entry name" value="Membralin"/>
    <property type="match status" value="1"/>
</dbReference>
<comment type="caution">
    <text evidence="2">The sequence shown here is derived from an EMBL/GenBank/DDBJ whole genome shotgun (WGS) entry which is preliminary data.</text>
</comment>
<feature type="transmembrane region" description="Helical" evidence="1">
    <location>
        <begin position="28"/>
        <end position="49"/>
    </location>
</feature>
<dbReference type="PANTHER" id="PTHR21650">
    <property type="entry name" value="MEMBRALIN/KINETOCHORE PROTEIN NUF2"/>
    <property type="match status" value="1"/>
</dbReference>
<keyword evidence="1" id="KW-0812">Transmembrane</keyword>
<dbReference type="AlphaFoldDB" id="A0AAE1IQ04"/>
<keyword evidence="1" id="KW-0472">Membrane</keyword>
<keyword evidence="3" id="KW-1185">Reference proteome</keyword>